<name>A0ABY1PVG3_9BURK</name>
<feature type="domain" description="EAL" evidence="2">
    <location>
        <begin position="522"/>
        <end position="775"/>
    </location>
</feature>
<dbReference type="SMART" id="SM00304">
    <property type="entry name" value="HAMP"/>
    <property type="match status" value="1"/>
</dbReference>
<dbReference type="NCBIfam" id="TIGR00254">
    <property type="entry name" value="GGDEF"/>
    <property type="match status" value="1"/>
</dbReference>
<dbReference type="Gene3D" id="3.30.70.270">
    <property type="match status" value="1"/>
</dbReference>
<dbReference type="EMBL" id="FXUL01000002">
    <property type="protein sequence ID" value="SMP50236.1"/>
    <property type="molecule type" value="Genomic_DNA"/>
</dbReference>
<dbReference type="SUPFAM" id="SSF141868">
    <property type="entry name" value="EAL domain-like"/>
    <property type="match status" value="1"/>
</dbReference>
<evidence type="ECO:0000313" key="5">
    <source>
        <dbReference type="EMBL" id="SMP50236.1"/>
    </source>
</evidence>
<evidence type="ECO:0000256" key="1">
    <source>
        <dbReference type="SAM" id="Phobius"/>
    </source>
</evidence>
<dbReference type="Gene3D" id="3.20.20.450">
    <property type="entry name" value="EAL domain"/>
    <property type="match status" value="1"/>
</dbReference>
<dbReference type="InterPro" id="IPR050706">
    <property type="entry name" value="Cyclic-di-GMP_PDE-like"/>
</dbReference>
<evidence type="ECO:0000259" key="4">
    <source>
        <dbReference type="PROSITE" id="PS50887"/>
    </source>
</evidence>
<dbReference type="Proteomes" id="UP001158049">
    <property type="component" value="Unassembled WGS sequence"/>
</dbReference>
<keyword evidence="1" id="KW-1133">Transmembrane helix</keyword>
<evidence type="ECO:0000259" key="3">
    <source>
        <dbReference type="PROSITE" id="PS50885"/>
    </source>
</evidence>
<reference evidence="5 6" key="1">
    <citation type="submission" date="2017-05" db="EMBL/GenBank/DDBJ databases">
        <authorList>
            <person name="Varghese N."/>
            <person name="Submissions S."/>
        </authorList>
    </citation>
    <scope>NUCLEOTIDE SEQUENCE [LARGE SCALE GENOMIC DNA]</scope>
    <source>
        <strain evidence="5 6">DSM 26001</strain>
    </source>
</reference>
<gene>
    <name evidence="5" type="ORF">SAMN06295970_102423</name>
</gene>
<dbReference type="InterPro" id="IPR035919">
    <property type="entry name" value="EAL_sf"/>
</dbReference>
<comment type="caution">
    <text evidence="5">The sequence shown here is derived from an EMBL/GenBank/DDBJ whole genome shotgun (WGS) entry which is preliminary data.</text>
</comment>
<organism evidence="5 6">
    <name type="scientific">Noviherbaspirillum suwonense</name>
    <dbReference type="NCBI Taxonomy" id="1224511"/>
    <lineage>
        <taxon>Bacteria</taxon>
        <taxon>Pseudomonadati</taxon>
        <taxon>Pseudomonadota</taxon>
        <taxon>Betaproteobacteria</taxon>
        <taxon>Burkholderiales</taxon>
        <taxon>Oxalobacteraceae</taxon>
        <taxon>Noviherbaspirillum</taxon>
    </lineage>
</organism>
<dbReference type="CDD" id="cd01948">
    <property type="entry name" value="EAL"/>
    <property type="match status" value="1"/>
</dbReference>
<dbReference type="PROSITE" id="PS50885">
    <property type="entry name" value="HAMP"/>
    <property type="match status" value="1"/>
</dbReference>
<dbReference type="Pfam" id="PF00990">
    <property type="entry name" value="GGDEF"/>
    <property type="match status" value="1"/>
</dbReference>
<dbReference type="InterPro" id="IPR043128">
    <property type="entry name" value="Rev_trsase/Diguanyl_cyclase"/>
</dbReference>
<dbReference type="RefSeq" id="WP_283441211.1">
    <property type="nucleotide sequence ID" value="NZ_FXUL01000002.1"/>
</dbReference>
<dbReference type="SMART" id="SM00267">
    <property type="entry name" value="GGDEF"/>
    <property type="match status" value="1"/>
</dbReference>
<keyword evidence="1" id="KW-0472">Membrane</keyword>
<dbReference type="SUPFAM" id="SSF55073">
    <property type="entry name" value="Nucleotide cyclase"/>
    <property type="match status" value="1"/>
</dbReference>
<evidence type="ECO:0000259" key="2">
    <source>
        <dbReference type="PROSITE" id="PS50883"/>
    </source>
</evidence>
<dbReference type="PROSITE" id="PS50887">
    <property type="entry name" value="GGDEF"/>
    <property type="match status" value="1"/>
</dbReference>
<dbReference type="PANTHER" id="PTHR33121:SF70">
    <property type="entry name" value="SIGNALING PROTEIN YKOW"/>
    <property type="match status" value="1"/>
</dbReference>
<feature type="domain" description="HAMP" evidence="3">
    <location>
        <begin position="297"/>
        <end position="349"/>
    </location>
</feature>
<dbReference type="CDD" id="cd06225">
    <property type="entry name" value="HAMP"/>
    <property type="match status" value="1"/>
</dbReference>
<sequence>MFKTLERRIAALLLILLLLVQLAGFMVIQNAISRNGRAVIADELVVGERVFRRLLKQNADMLTQGAQLLAKDYGFLSAIASGDDETITSALTNHGGRIGASFTVMVNADRGFRVDSSHALSDPARRRILQLVDAAERDGSAVGTGIIENGPFQIVVVPVKAPVVVGWVVMAFPMDQRLAADMLALSSLETSFLVGSAGGAWTASATTLAPNAIATLTSALDGRSTLRRATIDISIADDQYAGLLGELAIGDAQTAVVVLQRSVDAAIAPYRALQMTLLILTAAGIAIAAFIGIVTARRITEPLRELTSTARRFGAGDYDGPIPTGGGEEIAELSRAFGVMRSGIAKREAEIHKLAYWDSLTDLPNRAHFARKLRQAIEGAGSCHILMMDLDRFKNVNDVLGQSFGDALLRSVAQRLVTDSGADPANIARLGGDEFAILLVDVTLEDAQQVALRILKLLEVPIVLDDQAVDLGAGIGIAGYPQHGGDPESLLSRAEVAMHVAKRSGNQAVVYDAATDESSQQSLSLLGELRRAVDRNELKLYVQPKLSLLTGEVTGLEALVRWVHPQRGMIFPDQFIAFSEKTGFIRVITLWMLDRAAALCSALAAEGMYPKLSVNISARDLMDQDLAAKFSEIMFRHKVSAASFCLEITESAIMDDPVRAQNTLESLHALGAELSIDDFGTGYSSLAYLKQLPVDELKIDKSFVMNMEHDANDAKIVRSTVDLGRNLGLRVVAEGIESDKAWELLAQMGCHSGQGYLMSRPIPANEFSAWTRRWTVGNTARRQAGSDAGAGHAMAIEVGEDA</sequence>
<dbReference type="PROSITE" id="PS50883">
    <property type="entry name" value="EAL"/>
    <property type="match status" value="1"/>
</dbReference>
<dbReference type="SUPFAM" id="SSF158472">
    <property type="entry name" value="HAMP domain-like"/>
    <property type="match status" value="1"/>
</dbReference>
<dbReference type="InterPro" id="IPR029150">
    <property type="entry name" value="dCache_3"/>
</dbReference>
<protein>
    <submittedName>
        <fullName evidence="5">Diguanylate cyclase/phosphodiesterase</fullName>
    </submittedName>
</protein>
<keyword evidence="6" id="KW-1185">Reference proteome</keyword>
<dbReference type="PANTHER" id="PTHR33121">
    <property type="entry name" value="CYCLIC DI-GMP PHOSPHODIESTERASE PDEF"/>
    <property type="match status" value="1"/>
</dbReference>
<dbReference type="Gene3D" id="6.10.340.10">
    <property type="match status" value="1"/>
</dbReference>
<dbReference type="Pfam" id="PF00672">
    <property type="entry name" value="HAMP"/>
    <property type="match status" value="1"/>
</dbReference>
<proteinExistence type="predicted"/>
<keyword evidence="1" id="KW-0812">Transmembrane</keyword>
<dbReference type="Pfam" id="PF00563">
    <property type="entry name" value="EAL"/>
    <property type="match status" value="1"/>
</dbReference>
<dbReference type="CDD" id="cd01949">
    <property type="entry name" value="GGDEF"/>
    <property type="match status" value="1"/>
</dbReference>
<dbReference type="InterPro" id="IPR003660">
    <property type="entry name" value="HAMP_dom"/>
</dbReference>
<dbReference type="Pfam" id="PF14827">
    <property type="entry name" value="dCache_3"/>
    <property type="match status" value="1"/>
</dbReference>
<dbReference type="InterPro" id="IPR029787">
    <property type="entry name" value="Nucleotide_cyclase"/>
</dbReference>
<feature type="transmembrane region" description="Helical" evidence="1">
    <location>
        <begin position="272"/>
        <end position="294"/>
    </location>
</feature>
<dbReference type="InterPro" id="IPR001633">
    <property type="entry name" value="EAL_dom"/>
</dbReference>
<dbReference type="InterPro" id="IPR000160">
    <property type="entry name" value="GGDEF_dom"/>
</dbReference>
<dbReference type="SMART" id="SM00052">
    <property type="entry name" value="EAL"/>
    <property type="match status" value="1"/>
</dbReference>
<feature type="domain" description="GGDEF" evidence="4">
    <location>
        <begin position="381"/>
        <end position="514"/>
    </location>
</feature>
<evidence type="ECO:0000313" key="6">
    <source>
        <dbReference type="Proteomes" id="UP001158049"/>
    </source>
</evidence>
<accession>A0ABY1PVG3</accession>